<reference evidence="1 2" key="1">
    <citation type="journal article" date="2011" name="Proc. Natl. Acad. Sci. U.S.A.">
        <title>Comparative genomics of xylose-fermenting fungi for enhanced biofuel production.</title>
        <authorList>
            <person name="Wohlbach D.J."/>
            <person name="Kuo A."/>
            <person name="Sato T.K."/>
            <person name="Potts K.M."/>
            <person name="Salamov A.A."/>
            <person name="LaButti K.M."/>
            <person name="Sun H."/>
            <person name="Clum A."/>
            <person name="Pangilinan J.L."/>
            <person name="Lindquist E.A."/>
            <person name="Lucas S."/>
            <person name="Lapidus A."/>
            <person name="Jin M."/>
            <person name="Gunawan C."/>
            <person name="Balan V."/>
            <person name="Dale B.E."/>
            <person name="Jeffries T.W."/>
            <person name="Zinkel R."/>
            <person name="Barry K.W."/>
            <person name="Grigoriev I.V."/>
            <person name="Gasch A.P."/>
        </authorList>
    </citation>
    <scope>NUCLEOTIDE SEQUENCE [LARGE SCALE GENOMIC DNA]</scope>
    <source>
        <strain evidence="2">NRRL Y-27907 / 11-Y1</strain>
    </source>
</reference>
<organism evidence="2">
    <name type="scientific">Spathaspora passalidarum (strain NRRL Y-27907 / 11-Y1)</name>
    <dbReference type="NCBI Taxonomy" id="619300"/>
    <lineage>
        <taxon>Eukaryota</taxon>
        <taxon>Fungi</taxon>
        <taxon>Dikarya</taxon>
        <taxon>Ascomycota</taxon>
        <taxon>Saccharomycotina</taxon>
        <taxon>Pichiomycetes</taxon>
        <taxon>Debaryomycetaceae</taxon>
        <taxon>Spathaspora</taxon>
    </lineage>
</organism>
<name>G3ARM6_SPAPN</name>
<evidence type="ECO:0008006" key="3">
    <source>
        <dbReference type="Google" id="ProtNLM"/>
    </source>
</evidence>
<dbReference type="KEGG" id="spaa:SPAPADRAFT_140469"/>
<dbReference type="HOGENOM" id="CLU_019840_1_0_1"/>
<accession>G3ARM6</accession>
<dbReference type="Proteomes" id="UP000000709">
    <property type="component" value="Unassembled WGS sequence"/>
</dbReference>
<dbReference type="InParanoid" id="G3ARM6"/>
<dbReference type="GeneID" id="18870293"/>
<dbReference type="FunCoup" id="G3ARM6">
    <property type="interactions" value="65"/>
</dbReference>
<dbReference type="RefSeq" id="XP_007376557.1">
    <property type="nucleotide sequence ID" value="XM_007376495.1"/>
</dbReference>
<evidence type="ECO:0000313" key="1">
    <source>
        <dbReference type="EMBL" id="EGW31779.1"/>
    </source>
</evidence>
<dbReference type="AlphaFoldDB" id="G3ARM6"/>
<dbReference type="OMA" id="WENGVND"/>
<proteinExistence type="predicted"/>
<dbReference type="OrthoDB" id="4081443at2759"/>
<protein>
    <recommendedName>
        <fullName evidence="3">Protein RMD9, mitochondrial</fullName>
    </recommendedName>
</protein>
<dbReference type="eggNOG" id="ENOG502QUSW">
    <property type="taxonomic scope" value="Eukaryota"/>
</dbReference>
<dbReference type="EMBL" id="GL996503">
    <property type="protein sequence ID" value="EGW31779.1"/>
    <property type="molecule type" value="Genomic_DNA"/>
</dbReference>
<keyword evidence="2" id="KW-1185">Reference proteome</keyword>
<evidence type="ECO:0000313" key="2">
    <source>
        <dbReference type="Proteomes" id="UP000000709"/>
    </source>
</evidence>
<gene>
    <name evidence="1" type="ORF">SPAPADRAFT_140469</name>
</gene>
<dbReference type="STRING" id="619300.G3ARM6"/>
<sequence length="629" mass="72792">MFKLITTNTQSSLRPALLQKIKNATANASQLSTSLSHTAISPVAATSPQIYPFTHQFVRNNSNVATKLNEPVNVPPPRIIPDVSKGGDLHEIKSQSEPSLLSEIDVKQKLDQFDQINLRTKYNGSHPFYLEELDTSLELLETKAVRDRLSEEQLTGFVYNIERMIFHQKRRRLRNNFNRDRDTQGAFQTEIMIQSAALKLFDMINAGSLTHCLSAEALYRLFLILHSFYLRSEIVSYWEAGVSNPDIANFFVDQKVLSTALFMAYEIKRFSYEEIQQIYDLNTPDKTNVFPDLLTSVGKVALLENDYDRALDLFEQLMISLERDHKNTSTAIAEMHLNFISMCREVDIAKHFFDKAYDSRKLPYTVKLKAPHMISFMRNCSEAGESMDEILQIWKKLLIKSMETAKYDPKGAKSANLNSGMFKLLFDKYPEYTEEAKKYLNKMFTMNPQINEIFINAAISNYSWQDRQTFDMLVDAYDKYGIPKTMMSNRIILKQAGLFDHSNEEIIEFWNNLLYSLDELKYSHIAVPDWAAIRDATILSEHYGDQRTGLYMSILKAYKDYMQNDFACVKFLRGFGRNAEHVRLLKKFTEGEPHFDNEVEITVPGDLHSLKKHIDFKDCAKRFYQDQPV</sequence>